<evidence type="ECO:0000256" key="7">
    <source>
        <dbReference type="ARBA" id="ARBA00023002"/>
    </source>
</evidence>
<keyword evidence="6" id="KW-0136">Cellulose degradation</keyword>
<feature type="domain" description="Auxiliary Activity family 9 catalytic" evidence="18">
    <location>
        <begin position="86"/>
        <end position="247"/>
    </location>
</feature>
<dbReference type="Pfam" id="PF05730">
    <property type="entry name" value="CFEM"/>
    <property type="match status" value="1"/>
</dbReference>
<dbReference type="Proteomes" id="UP000005240">
    <property type="component" value="Unassembled WGS sequence"/>
</dbReference>
<evidence type="ECO:0000256" key="10">
    <source>
        <dbReference type="ARBA" id="ARBA00023157"/>
    </source>
</evidence>
<keyword evidence="12" id="KW-0624">Polysaccharide degradation</keyword>
<keyword evidence="8" id="KW-0186">Copper</keyword>
<evidence type="ECO:0000256" key="6">
    <source>
        <dbReference type="ARBA" id="ARBA00023001"/>
    </source>
</evidence>
<dbReference type="InterPro" id="IPR005103">
    <property type="entry name" value="AA9_LPMO"/>
</dbReference>
<dbReference type="STRING" id="630390.A0A0C4F5I4"/>
<dbReference type="EnsemblFungi" id="PTTG_08384-t43_1">
    <property type="protein sequence ID" value="PTTG_08384-t43_1-p1"/>
    <property type="gene ID" value="PTTG_08384"/>
</dbReference>
<feature type="chain" id="PRO_5009386271" description="lytic cellulose monooxygenase (C4-dehydrogenating)" evidence="17">
    <location>
        <begin position="23"/>
        <end position="383"/>
    </location>
</feature>
<proteinExistence type="inferred from homology"/>
<dbReference type="Pfam" id="PF03443">
    <property type="entry name" value="AA9"/>
    <property type="match status" value="1"/>
</dbReference>
<evidence type="ECO:0000256" key="8">
    <source>
        <dbReference type="ARBA" id="ARBA00023008"/>
    </source>
</evidence>
<evidence type="ECO:0000313" key="20">
    <source>
        <dbReference type="EMBL" id="OAV93181.1"/>
    </source>
</evidence>
<keyword evidence="9" id="KW-0503">Monooxygenase</keyword>
<comment type="similarity">
    <text evidence="13">Belongs to the polysaccharide monooxygenase AA9 family.</text>
</comment>
<evidence type="ECO:0000256" key="13">
    <source>
        <dbReference type="ARBA" id="ARBA00044502"/>
    </source>
</evidence>
<reference evidence="21 22" key="3">
    <citation type="journal article" date="2017" name="G3 (Bethesda)">
        <title>Comparative analysis highlights variable genome content of wheat rusts and divergence of the mating loci.</title>
        <authorList>
            <person name="Cuomo C.A."/>
            <person name="Bakkeren G."/>
            <person name="Khalil H.B."/>
            <person name="Panwar V."/>
            <person name="Joly D."/>
            <person name="Linning R."/>
            <person name="Sakthikumar S."/>
            <person name="Song X."/>
            <person name="Adiconis X."/>
            <person name="Fan L."/>
            <person name="Goldberg J.M."/>
            <person name="Levin J.Z."/>
            <person name="Young S."/>
            <person name="Zeng Q."/>
            <person name="Anikster Y."/>
            <person name="Bruce M."/>
            <person name="Wang M."/>
            <person name="Yin C."/>
            <person name="McCallum B."/>
            <person name="Szabo L.J."/>
            <person name="Hulbert S."/>
            <person name="Chen X."/>
            <person name="Fellers J.P."/>
        </authorList>
    </citation>
    <scope>NUCLEOTIDE SEQUENCE</scope>
    <source>
        <strain evidence="22">Isolate 1-1 / race 1 (BBBD)</strain>
        <strain evidence="21">isolate 1-1 / race 1 (BBBD)</strain>
    </source>
</reference>
<feature type="domain" description="CFEM" evidence="19">
    <location>
        <begin position="306"/>
        <end position="368"/>
    </location>
</feature>
<keyword evidence="4" id="KW-0479">Metal-binding</keyword>
<comment type="catalytic activity">
    <reaction evidence="14">
        <text>[(1-&gt;4)-beta-D-glucosyl]n+m + reduced acceptor + O2 = 4-dehydro-beta-D-glucosyl-[(1-&gt;4)-beta-D-glucosyl]n-1 + [(1-&gt;4)-beta-D-glucosyl]m + acceptor + H2O.</text>
        <dbReference type="EC" id="1.14.99.56"/>
    </reaction>
</comment>
<comment type="subcellular location">
    <subcellularLocation>
        <location evidence="2">Secreted</location>
    </subcellularLocation>
</comment>
<feature type="signal peptide" evidence="17">
    <location>
        <begin position="1"/>
        <end position="22"/>
    </location>
</feature>
<dbReference type="EMBL" id="ADAS02000053">
    <property type="protein sequence ID" value="OAV93181.1"/>
    <property type="molecule type" value="Genomic_DNA"/>
</dbReference>
<evidence type="ECO:0000313" key="22">
    <source>
        <dbReference type="Proteomes" id="UP000005240"/>
    </source>
</evidence>
<gene>
    <name evidence="20" type="ORF">PTTG_08384</name>
</gene>
<organism evidence="20">
    <name type="scientific">Puccinia triticina (isolate 1-1 / race 1 (BBBD))</name>
    <name type="common">Brown leaf rust fungus</name>
    <dbReference type="NCBI Taxonomy" id="630390"/>
    <lineage>
        <taxon>Eukaryota</taxon>
        <taxon>Fungi</taxon>
        <taxon>Dikarya</taxon>
        <taxon>Basidiomycota</taxon>
        <taxon>Pucciniomycotina</taxon>
        <taxon>Pucciniomycetes</taxon>
        <taxon>Pucciniales</taxon>
        <taxon>Pucciniaceae</taxon>
        <taxon>Puccinia</taxon>
    </lineage>
</organism>
<name>A0A0C4F5I4_PUCT1</name>
<feature type="region of interest" description="Disordered" evidence="16">
    <location>
        <begin position="226"/>
        <end position="298"/>
    </location>
</feature>
<reference evidence="20" key="2">
    <citation type="submission" date="2016-05" db="EMBL/GenBank/DDBJ databases">
        <title>Comparative analysis highlights variable genome content of wheat rusts and divergence of the mating loci.</title>
        <authorList>
            <person name="Cuomo C.A."/>
            <person name="Bakkeren G."/>
            <person name="Szabo L."/>
            <person name="Khalil H."/>
            <person name="Joly D."/>
            <person name="Goldberg J."/>
            <person name="Young S."/>
            <person name="Zeng Q."/>
            <person name="Fellers J."/>
        </authorList>
    </citation>
    <scope>NUCLEOTIDE SEQUENCE [LARGE SCALE GENOMIC DNA]</scope>
    <source>
        <strain evidence="20">1-1 BBBD Race 1</strain>
    </source>
</reference>
<protein>
    <recommendedName>
        <fullName evidence="15">lytic cellulose monooxygenase (C4-dehydrogenating)</fullName>
        <ecNumber evidence="15">1.14.99.56</ecNumber>
    </recommendedName>
</protein>
<evidence type="ECO:0000256" key="3">
    <source>
        <dbReference type="ARBA" id="ARBA00022525"/>
    </source>
</evidence>
<dbReference type="InterPro" id="IPR008427">
    <property type="entry name" value="Extracellular_membr_CFEM_dom"/>
</dbReference>
<evidence type="ECO:0000259" key="18">
    <source>
        <dbReference type="Pfam" id="PF03443"/>
    </source>
</evidence>
<evidence type="ECO:0000256" key="2">
    <source>
        <dbReference type="ARBA" id="ARBA00004613"/>
    </source>
</evidence>
<evidence type="ECO:0000256" key="5">
    <source>
        <dbReference type="ARBA" id="ARBA00022729"/>
    </source>
</evidence>
<sequence>MGGPKLLIFPVFYFVLIPVVAGHGYIKSWASDDLQFQKAQKQPLSETAFRNAPSNIGWIGSKFINTPAFVCGASETPNEQVAPPGGTVFSSQDQSAKKTLSVNAGGKVTLIVAGNEGEGFPHPKGHMLAYLGYCGTSSSACQNFDASTTDYHRIQAEADGISNKLRKQFNSEQDGHRWDVPIPKDIVDGSYILRLEMIAFGQSSSEEGHQDQYYVFCGQIAVKGGSGSSPIPDDDQPTVKLPGAFKPGNISPDSLPIPVTLAQGSKGEAQTKSADTDSKETQSTDSSDTSSPADHGDSKAAVNTGCADLCYKQKLTELKDLAPSCSADQFTCICKSQPFVKAYQSCCNDNCTGNRETRAAVNEIYNKCDSAESPSDDSDDHSK</sequence>
<evidence type="ECO:0000256" key="4">
    <source>
        <dbReference type="ARBA" id="ARBA00022723"/>
    </source>
</evidence>
<keyword evidence="10" id="KW-1015">Disulfide bond</keyword>
<evidence type="ECO:0000256" key="1">
    <source>
        <dbReference type="ARBA" id="ARBA00001973"/>
    </source>
</evidence>
<dbReference type="EC" id="1.14.99.56" evidence="15"/>
<evidence type="ECO:0000256" key="15">
    <source>
        <dbReference type="ARBA" id="ARBA00047174"/>
    </source>
</evidence>
<dbReference type="OMA" id="ACQNFDA"/>
<dbReference type="GO" id="GO:0046872">
    <property type="term" value="F:metal ion binding"/>
    <property type="evidence" value="ECO:0007669"/>
    <property type="project" value="UniProtKB-KW"/>
</dbReference>
<keyword evidence="5 17" id="KW-0732">Signal</keyword>
<dbReference type="GO" id="GO:0030245">
    <property type="term" value="P:cellulose catabolic process"/>
    <property type="evidence" value="ECO:0007669"/>
    <property type="project" value="UniProtKB-KW"/>
</dbReference>
<keyword evidence="7" id="KW-0560">Oxidoreductase</keyword>
<dbReference type="GO" id="GO:0005576">
    <property type="term" value="C:extracellular region"/>
    <property type="evidence" value="ECO:0007669"/>
    <property type="project" value="UniProtKB-SubCell"/>
</dbReference>
<dbReference type="InterPro" id="IPR049892">
    <property type="entry name" value="AA9"/>
</dbReference>
<reference evidence="21" key="4">
    <citation type="submission" date="2025-05" db="UniProtKB">
        <authorList>
            <consortium name="EnsemblFungi"/>
        </authorList>
    </citation>
    <scope>IDENTIFICATION</scope>
    <source>
        <strain evidence="21">isolate 1-1 / race 1 (BBBD)</strain>
    </source>
</reference>
<evidence type="ECO:0000259" key="19">
    <source>
        <dbReference type="Pfam" id="PF05730"/>
    </source>
</evidence>
<keyword evidence="3" id="KW-0964">Secreted</keyword>
<evidence type="ECO:0000256" key="12">
    <source>
        <dbReference type="ARBA" id="ARBA00023326"/>
    </source>
</evidence>
<accession>A0A0C4F5I4</accession>
<evidence type="ECO:0000256" key="17">
    <source>
        <dbReference type="SAM" id="SignalP"/>
    </source>
</evidence>
<evidence type="ECO:0000313" key="21">
    <source>
        <dbReference type="EnsemblFungi" id="PTTG_08384-t43_1-p1"/>
    </source>
</evidence>
<dbReference type="AlphaFoldDB" id="A0A0C4F5I4"/>
<dbReference type="Gene3D" id="2.70.50.70">
    <property type="match status" value="1"/>
</dbReference>
<evidence type="ECO:0000256" key="9">
    <source>
        <dbReference type="ARBA" id="ARBA00023033"/>
    </source>
</evidence>
<evidence type="ECO:0000256" key="14">
    <source>
        <dbReference type="ARBA" id="ARBA00045077"/>
    </source>
</evidence>
<dbReference type="VEuPathDB" id="FungiDB:PTTG_08384"/>
<reference evidence="20" key="1">
    <citation type="submission" date="2009-11" db="EMBL/GenBank/DDBJ databases">
        <authorList>
            <consortium name="The Broad Institute Genome Sequencing Platform"/>
            <person name="Ward D."/>
            <person name="Feldgarden M."/>
            <person name="Earl A."/>
            <person name="Young S.K."/>
            <person name="Zeng Q."/>
            <person name="Koehrsen M."/>
            <person name="Alvarado L."/>
            <person name="Berlin A."/>
            <person name="Bochicchio J."/>
            <person name="Borenstein D."/>
            <person name="Chapman S.B."/>
            <person name="Chen Z."/>
            <person name="Engels R."/>
            <person name="Freedman E."/>
            <person name="Gellesch M."/>
            <person name="Goldberg J."/>
            <person name="Griggs A."/>
            <person name="Gujja S."/>
            <person name="Heilman E."/>
            <person name="Heiman D."/>
            <person name="Hepburn T."/>
            <person name="Howarth C."/>
            <person name="Jen D."/>
            <person name="Larson L."/>
            <person name="Lewis B."/>
            <person name="Mehta T."/>
            <person name="Park D."/>
            <person name="Pearson M."/>
            <person name="Roberts A."/>
            <person name="Saif S."/>
            <person name="Shea T."/>
            <person name="Shenoy N."/>
            <person name="Sisk P."/>
            <person name="Stolte C."/>
            <person name="Sykes S."/>
            <person name="Thomson T."/>
            <person name="Walk T."/>
            <person name="White J."/>
            <person name="Yandava C."/>
            <person name="Izard J."/>
            <person name="Baranova O.V."/>
            <person name="Blanton J.M."/>
            <person name="Tanner A.C."/>
            <person name="Dewhirst F.E."/>
            <person name="Haas B."/>
            <person name="Nusbaum C."/>
            <person name="Birren B."/>
        </authorList>
    </citation>
    <scope>NUCLEOTIDE SEQUENCE [LARGE SCALE GENOMIC DNA]</scope>
    <source>
        <strain evidence="20">1-1 BBBD Race 1</strain>
    </source>
</reference>
<comment type="cofactor">
    <cofactor evidence="1">
        <name>Cu(2+)</name>
        <dbReference type="ChEBI" id="CHEBI:29036"/>
    </cofactor>
</comment>
<evidence type="ECO:0000256" key="16">
    <source>
        <dbReference type="SAM" id="MobiDB-lite"/>
    </source>
</evidence>
<dbReference type="PANTHER" id="PTHR33353">
    <property type="entry name" value="PUTATIVE (AFU_ORTHOLOGUE AFUA_1G12560)-RELATED"/>
    <property type="match status" value="1"/>
</dbReference>
<keyword evidence="11" id="KW-0119">Carbohydrate metabolism</keyword>
<dbReference type="GO" id="GO:0004497">
    <property type="term" value="F:monooxygenase activity"/>
    <property type="evidence" value="ECO:0007669"/>
    <property type="project" value="UniProtKB-KW"/>
</dbReference>
<dbReference type="OrthoDB" id="4849160at2759"/>
<dbReference type="PANTHER" id="PTHR33353:SF10">
    <property type="entry name" value="ENDO-BETA-1,4-GLUCANASE D"/>
    <property type="match status" value="1"/>
</dbReference>
<keyword evidence="22" id="KW-1185">Reference proteome</keyword>
<evidence type="ECO:0000256" key="11">
    <source>
        <dbReference type="ARBA" id="ARBA00023277"/>
    </source>
</evidence>